<dbReference type="AlphaFoldDB" id="A0A5B8XZR9"/>
<gene>
    <name evidence="2" type="ORF">FRD01_20505</name>
</gene>
<keyword evidence="3" id="KW-1185">Reference proteome</keyword>
<dbReference type="Proteomes" id="UP000321595">
    <property type="component" value="Chromosome"/>
</dbReference>
<protein>
    <submittedName>
        <fullName evidence="2">Uncharacterized protein</fullName>
    </submittedName>
</protein>
<sequence>MDSVPEASGGDIDAIVDRIFVGTVSRVHFVQDGLAENCDPRLYEWPLQVDFDIQENIKGEGDTASVFINPQKMQWNSIPKHRMDGAWIPQGKRSPAIELSSSVAWSSEYAVQEGQTVLIHAVEEEGKLFTSGMPWGVSYEDGFKFQAHEWCVMSMPQALRGTFTIDTLRQELQRAPQVEARDDVMSFENVSESYCSPDVQPTPMESGPDAGN</sequence>
<evidence type="ECO:0000313" key="3">
    <source>
        <dbReference type="Proteomes" id="UP000321595"/>
    </source>
</evidence>
<accession>A0A5B8XZR9</accession>
<evidence type="ECO:0000256" key="1">
    <source>
        <dbReference type="SAM" id="MobiDB-lite"/>
    </source>
</evidence>
<reference evidence="2 3" key="1">
    <citation type="submission" date="2019-08" db="EMBL/GenBank/DDBJ databases">
        <authorList>
            <person name="Liang Q."/>
        </authorList>
    </citation>
    <scope>NUCLEOTIDE SEQUENCE [LARGE SCALE GENOMIC DNA]</scope>
    <source>
        <strain evidence="2 3">V1718</strain>
    </source>
</reference>
<proteinExistence type="predicted"/>
<organism evidence="2 3">
    <name type="scientific">Microvenator marinus</name>
    <dbReference type="NCBI Taxonomy" id="2600177"/>
    <lineage>
        <taxon>Bacteria</taxon>
        <taxon>Deltaproteobacteria</taxon>
        <taxon>Bradymonadales</taxon>
        <taxon>Microvenatoraceae</taxon>
        <taxon>Microvenator</taxon>
    </lineage>
</organism>
<dbReference type="RefSeq" id="WP_146962806.1">
    <property type="nucleotide sequence ID" value="NZ_CP042467.1"/>
</dbReference>
<dbReference type="KEGG" id="bbae:FRD01_20505"/>
<feature type="region of interest" description="Disordered" evidence="1">
    <location>
        <begin position="191"/>
        <end position="212"/>
    </location>
</feature>
<name>A0A5B8XZR9_9DELT</name>
<dbReference type="EMBL" id="CP042467">
    <property type="protein sequence ID" value="QED29573.1"/>
    <property type="molecule type" value="Genomic_DNA"/>
</dbReference>
<evidence type="ECO:0000313" key="2">
    <source>
        <dbReference type="EMBL" id="QED29573.1"/>
    </source>
</evidence>